<dbReference type="Proteomes" id="UP000069940">
    <property type="component" value="Unassembled WGS sequence"/>
</dbReference>
<dbReference type="GeneID" id="109423101"/>
<evidence type="ECO:0000256" key="1">
    <source>
        <dbReference type="ARBA" id="ARBA00012493"/>
    </source>
</evidence>
<dbReference type="InterPro" id="IPR001584">
    <property type="entry name" value="Integrase_cat-core"/>
</dbReference>
<reference evidence="4" key="1">
    <citation type="journal article" date="2015" name="Proc. Natl. Acad. Sci. U.S.A.">
        <title>Genome sequence of the Asian Tiger mosquito, Aedes albopictus, reveals insights into its biology, genetics, and evolution.</title>
        <authorList>
            <person name="Chen X.G."/>
            <person name="Jiang X."/>
            <person name="Gu J."/>
            <person name="Xu M."/>
            <person name="Wu Y."/>
            <person name="Deng Y."/>
            <person name="Zhang C."/>
            <person name="Bonizzoni M."/>
            <person name="Dermauw W."/>
            <person name="Vontas J."/>
            <person name="Armbruster P."/>
            <person name="Huang X."/>
            <person name="Yang Y."/>
            <person name="Zhang H."/>
            <person name="He W."/>
            <person name="Peng H."/>
            <person name="Liu Y."/>
            <person name="Wu K."/>
            <person name="Chen J."/>
            <person name="Lirakis M."/>
            <person name="Topalis P."/>
            <person name="Van Leeuwen T."/>
            <person name="Hall A.B."/>
            <person name="Jiang X."/>
            <person name="Thorpe C."/>
            <person name="Mueller R.L."/>
            <person name="Sun C."/>
            <person name="Waterhouse R.M."/>
            <person name="Yan G."/>
            <person name="Tu Z.J."/>
            <person name="Fang X."/>
            <person name="James A.A."/>
        </authorList>
    </citation>
    <scope>NUCLEOTIDE SEQUENCE [LARGE SCALE GENOMIC DNA]</scope>
    <source>
        <strain evidence="4">Foshan</strain>
    </source>
</reference>
<dbReference type="Pfam" id="PF00665">
    <property type="entry name" value="rve"/>
    <property type="match status" value="1"/>
</dbReference>
<dbReference type="Pfam" id="PF17921">
    <property type="entry name" value="Integrase_H2C2"/>
    <property type="match status" value="1"/>
</dbReference>
<dbReference type="InterPro" id="IPR012337">
    <property type="entry name" value="RNaseH-like_sf"/>
</dbReference>
<proteinExistence type="predicted"/>
<accession>A0ABM1YZH5</accession>
<dbReference type="EnsemblMetazoa" id="AALFPA23_013560.R19622">
    <property type="protein sequence ID" value="AALFPA23_013560.P19622"/>
    <property type="gene ID" value="AALFPA23_013560"/>
</dbReference>
<dbReference type="InterPro" id="IPR041588">
    <property type="entry name" value="Integrase_H2C2"/>
</dbReference>
<dbReference type="RefSeq" id="XP_062712910.1">
    <property type="nucleotide sequence ID" value="XM_062856926.1"/>
</dbReference>
<reference evidence="3" key="2">
    <citation type="submission" date="2025-05" db="UniProtKB">
        <authorList>
            <consortium name="EnsemblMetazoa"/>
        </authorList>
    </citation>
    <scope>IDENTIFICATION</scope>
    <source>
        <strain evidence="3">Foshan</strain>
    </source>
</reference>
<sequence length="478" mass="55314">MGNADFCSRFPLEQSVPKELDLDCIKHINFSNECPIDFNDIAKHTKTDSFLQQIMTFIRKGWPSKIDKHFANIFANQCDLEINEDCLIYQDRVIIPQQLQSEMLRLLHASHAGIVKMKQLARRSVYWYGINADIENFVRECDACASMAVHPKQKIESKWTPSSRPFGRVHIDFFYFKHHVFLLIVDSYSKWVEVEWMKNGTACTQVIRKLLAYFARFGFPDILVSDNGPPFNSHDFKTFLERQGIRVLNSPPYNPASNGQAERLVLTVKDVLKKLLLDPEYLHLELVDLISLFLINFRNNTMTMDGFFPSQKVLAYTPKMLIDLINPKRHSNSNTVPQTNNVNRNDDIFVRSNDGLSKEVHNDPLDSLMAGDALWYKNNNPHHQAKWIKAHFLKRMCKNVLQITIGSGLTTTAHRSQIKIVNDRDGKSASWKEPDHRISRIGKGRVERVWRSMASHGVRRGNERIISKRISFILTFKK</sequence>
<feature type="domain" description="Integrase catalytic" evidence="2">
    <location>
        <begin position="161"/>
        <end position="317"/>
    </location>
</feature>
<protein>
    <recommendedName>
        <fullName evidence="1">RNA-directed DNA polymerase</fullName>
        <ecNumber evidence="1">2.7.7.49</ecNumber>
    </recommendedName>
</protein>
<dbReference type="EC" id="2.7.7.49" evidence="1"/>
<evidence type="ECO:0000313" key="4">
    <source>
        <dbReference type="Proteomes" id="UP000069940"/>
    </source>
</evidence>
<dbReference type="PANTHER" id="PTHR37984:SF5">
    <property type="entry name" value="PROTEIN NYNRIN-LIKE"/>
    <property type="match status" value="1"/>
</dbReference>
<organism evidence="3 4">
    <name type="scientific">Aedes albopictus</name>
    <name type="common">Asian tiger mosquito</name>
    <name type="synonym">Stegomyia albopicta</name>
    <dbReference type="NCBI Taxonomy" id="7160"/>
    <lineage>
        <taxon>Eukaryota</taxon>
        <taxon>Metazoa</taxon>
        <taxon>Ecdysozoa</taxon>
        <taxon>Arthropoda</taxon>
        <taxon>Hexapoda</taxon>
        <taxon>Insecta</taxon>
        <taxon>Pterygota</taxon>
        <taxon>Neoptera</taxon>
        <taxon>Endopterygota</taxon>
        <taxon>Diptera</taxon>
        <taxon>Nematocera</taxon>
        <taxon>Culicoidea</taxon>
        <taxon>Culicidae</taxon>
        <taxon>Culicinae</taxon>
        <taxon>Aedini</taxon>
        <taxon>Aedes</taxon>
        <taxon>Stegomyia</taxon>
    </lineage>
</organism>
<dbReference type="PROSITE" id="PS50994">
    <property type="entry name" value="INTEGRASE"/>
    <property type="match status" value="1"/>
</dbReference>
<dbReference type="Gene3D" id="1.10.340.70">
    <property type="match status" value="1"/>
</dbReference>
<dbReference type="PANTHER" id="PTHR37984">
    <property type="entry name" value="PROTEIN CBG26694"/>
    <property type="match status" value="1"/>
</dbReference>
<evidence type="ECO:0000259" key="2">
    <source>
        <dbReference type="PROSITE" id="PS50994"/>
    </source>
</evidence>
<dbReference type="Gene3D" id="3.30.420.10">
    <property type="entry name" value="Ribonuclease H-like superfamily/Ribonuclease H"/>
    <property type="match status" value="1"/>
</dbReference>
<name>A0ABM1YZH5_AEDAL</name>
<dbReference type="SUPFAM" id="SSF53098">
    <property type="entry name" value="Ribonuclease H-like"/>
    <property type="match status" value="1"/>
</dbReference>
<dbReference type="InterPro" id="IPR050951">
    <property type="entry name" value="Retrovirus_Pol_polyprotein"/>
</dbReference>
<dbReference type="InterPro" id="IPR036397">
    <property type="entry name" value="RNaseH_sf"/>
</dbReference>
<keyword evidence="4" id="KW-1185">Reference proteome</keyword>
<evidence type="ECO:0000313" key="3">
    <source>
        <dbReference type="EnsemblMetazoa" id="AALFPA23_013560.P19622"/>
    </source>
</evidence>